<evidence type="ECO:0000259" key="2">
    <source>
        <dbReference type="Pfam" id="PF12708"/>
    </source>
</evidence>
<reference evidence="3" key="1">
    <citation type="submission" date="2022-10" db="EMBL/GenBank/DDBJ databases">
        <title>Determination and structural analysis of whole genome sequence of Sarocladium strictum F4-1.</title>
        <authorList>
            <person name="Hu L."/>
            <person name="Jiang Y."/>
        </authorList>
    </citation>
    <scope>NUCLEOTIDE SEQUENCE</scope>
    <source>
        <strain evidence="3">F4-1</strain>
    </source>
</reference>
<feature type="domain" description="Rhamnogalacturonase A/B/Epimerase-like pectate lyase" evidence="2">
    <location>
        <begin position="40"/>
        <end position="265"/>
    </location>
</feature>
<gene>
    <name evidence="3" type="ORF">NLU13_4010</name>
</gene>
<dbReference type="PANTHER" id="PTHR33928:SF2">
    <property type="entry name" value="PECTATE LYASE SUPERFAMILY PROTEIN DOMAIN-CONTAINING PROTEIN-RELATED"/>
    <property type="match status" value="1"/>
</dbReference>
<keyword evidence="4" id="KW-1185">Reference proteome</keyword>
<evidence type="ECO:0000256" key="1">
    <source>
        <dbReference type="SAM" id="SignalP"/>
    </source>
</evidence>
<dbReference type="AlphaFoldDB" id="A0AA39GI36"/>
<sequence length="770" mass="84386">MVRFWQLLVLATTVAGSYWMEEIAHQGKSPYHPDAGYMVFRNVKDFGAVGDGVTDDTEAINYAISFGGRCEPGVCNSSTISPATVYFPAGTYLISDSIIDLFYTQLIGDPVDKPVIKASPSFTNQSFGLIDANPYQAYGFLGWLSVNTFFRQVRNFVFDTTALPPDFNAIGVHWPSAQATSLSNCEFRLSNVPGNQHTGVFIEEGSGGLLNDLYFYGGGKAAVLGNQQYTARNLWFFGADIGILMTWDWGWTFKTMHFQDCRIGIAMDTNLLAVGSITLIDSWFDNVGTAVYTTRRPDEVDGTNGTLTMENVLFNNVNSMVDGPDGAIVDKSNVLETMDNVFVMGHFANDVGLYAQTGYYAVSPRSPSLVMDGGKYYERSKPQYEDVPAQGFYSARTFGVVGDGLTDDTVMLNNLLKYTASNDLVAYLDAGVYIVTDTVFIPPGAKLVGEALAAIIMGTGANFQDMQNPRPVVQVGLPGQEGNIEWSDMIVSTRGPCAGAVAIQYNLHSVNGIPSGLWDVHIRIGGFAGTELQLNECAAATMSQGNEVNPNCMAAFMSMHITPTSGTLYTENCWIWVADHDLEDAWVRRVSVYAGRGLLIESKVGQIWLSATSSEHHVLYQYQLQGTRDVYLGHAQTESPYYQPRPLARYPFPAVSELHDPDFEKDCAEDSAPGCESAWAIRIIDSSDIAVYGAGLYSFFDSYSDKCSRRTSKTDCQDRLLSVQGVTSGVKFLGLSTVATKVMIHKDQQDFIRADYNKGTFADTLALYLP</sequence>
<dbReference type="InterPro" id="IPR039279">
    <property type="entry name" value="QRT3-like"/>
</dbReference>
<feature type="chain" id="PRO_5041327571" description="Rhamnogalacturonase A/B/Epimerase-like pectate lyase domain-containing protein" evidence="1">
    <location>
        <begin position="17"/>
        <end position="770"/>
    </location>
</feature>
<dbReference type="InterPro" id="IPR011050">
    <property type="entry name" value="Pectin_lyase_fold/virulence"/>
</dbReference>
<dbReference type="InterPro" id="IPR024535">
    <property type="entry name" value="RHGA/B-epi-like_pectate_lyase"/>
</dbReference>
<dbReference type="EMBL" id="JAPDFR010000003">
    <property type="protein sequence ID" value="KAK0387765.1"/>
    <property type="molecule type" value="Genomic_DNA"/>
</dbReference>
<evidence type="ECO:0000313" key="3">
    <source>
        <dbReference type="EMBL" id="KAK0387765.1"/>
    </source>
</evidence>
<dbReference type="InterPro" id="IPR012334">
    <property type="entry name" value="Pectin_lyas_fold"/>
</dbReference>
<protein>
    <recommendedName>
        <fullName evidence="2">Rhamnogalacturonase A/B/Epimerase-like pectate lyase domain-containing protein</fullName>
    </recommendedName>
</protein>
<dbReference type="CDD" id="cd23668">
    <property type="entry name" value="GH55_beta13glucanase-like"/>
    <property type="match status" value="1"/>
</dbReference>
<keyword evidence="1" id="KW-0732">Signal</keyword>
<feature type="domain" description="Rhamnogalacturonase A/B/Epimerase-like pectate lyase" evidence="2">
    <location>
        <begin position="392"/>
        <end position="464"/>
    </location>
</feature>
<comment type="caution">
    <text evidence="3">The sequence shown here is derived from an EMBL/GenBank/DDBJ whole genome shotgun (WGS) entry which is preliminary data.</text>
</comment>
<dbReference type="Pfam" id="PF12708">
    <property type="entry name" value="Pect-lyase_RHGA_epim"/>
    <property type="match status" value="2"/>
</dbReference>
<dbReference type="SUPFAM" id="SSF51126">
    <property type="entry name" value="Pectin lyase-like"/>
    <property type="match status" value="2"/>
</dbReference>
<name>A0AA39GI36_SARSR</name>
<dbReference type="Gene3D" id="2.160.20.10">
    <property type="entry name" value="Single-stranded right-handed beta-helix, Pectin lyase-like"/>
    <property type="match status" value="2"/>
</dbReference>
<dbReference type="GO" id="GO:0004650">
    <property type="term" value="F:polygalacturonase activity"/>
    <property type="evidence" value="ECO:0007669"/>
    <property type="project" value="InterPro"/>
</dbReference>
<organism evidence="3 4">
    <name type="scientific">Sarocladium strictum</name>
    <name type="common">Black bundle disease fungus</name>
    <name type="synonym">Acremonium strictum</name>
    <dbReference type="NCBI Taxonomy" id="5046"/>
    <lineage>
        <taxon>Eukaryota</taxon>
        <taxon>Fungi</taxon>
        <taxon>Dikarya</taxon>
        <taxon>Ascomycota</taxon>
        <taxon>Pezizomycotina</taxon>
        <taxon>Sordariomycetes</taxon>
        <taxon>Hypocreomycetidae</taxon>
        <taxon>Hypocreales</taxon>
        <taxon>Sarocladiaceae</taxon>
        <taxon>Sarocladium</taxon>
    </lineage>
</organism>
<accession>A0AA39GI36</accession>
<evidence type="ECO:0000313" key="4">
    <source>
        <dbReference type="Proteomes" id="UP001175261"/>
    </source>
</evidence>
<feature type="signal peptide" evidence="1">
    <location>
        <begin position="1"/>
        <end position="16"/>
    </location>
</feature>
<dbReference type="PANTHER" id="PTHR33928">
    <property type="entry name" value="POLYGALACTURONASE QRT3"/>
    <property type="match status" value="1"/>
</dbReference>
<dbReference type="Proteomes" id="UP001175261">
    <property type="component" value="Unassembled WGS sequence"/>
</dbReference>
<proteinExistence type="predicted"/>